<dbReference type="RefSeq" id="WP_124794568.1">
    <property type="nucleotide sequence ID" value="NZ_RQYC01000006.1"/>
</dbReference>
<proteinExistence type="predicted"/>
<name>A0A3P2A4I0_9NEIS</name>
<evidence type="ECO:0000313" key="3">
    <source>
        <dbReference type="Proteomes" id="UP000269923"/>
    </source>
</evidence>
<dbReference type="AlphaFoldDB" id="A0A3P2A4I0"/>
<organism evidence="2 3">
    <name type="scientific">Conchiformibius steedae</name>
    <dbReference type="NCBI Taxonomy" id="153493"/>
    <lineage>
        <taxon>Bacteria</taxon>
        <taxon>Pseudomonadati</taxon>
        <taxon>Pseudomonadota</taxon>
        <taxon>Betaproteobacteria</taxon>
        <taxon>Neisseriales</taxon>
        <taxon>Neisseriaceae</taxon>
        <taxon>Conchiformibius</taxon>
    </lineage>
</organism>
<keyword evidence="1" id="KW-0812">Transmembrane</keyword>
<dbReference type="STRING" id="1121352.GCA_000620925_00704"/>
<comment type="caution">
    <text evidence="2">The sequence shown here is derived from an EMBL/GenBank/DDBJ whole genome shotgun (WGS) entry which is preliminary data.</text>
</comment>
<protein>
    <submittedName>
        <fullName evidence="2">DUF2069 domain-containing protein</fullName>
    </submittedName>
</protein>
<keyword evidence="3" id="KW-1185">Reference proteome</keyword>
<dbReference type="Pfam" id="PF09842">
    <property type="entry name" value="DUF2069"/>
    <property type="match status" value="1"/>
</dbReference>
<evidence type="ECO:0000256" key="1">
    <source>
        <dbReference type="SAM" id="Phobius"/>
    </source>
</evidence>
<accession>A0A3P2A4I0</accession>
<dbReference type="Proteomes" id="UP000269923">
    <property type="component" value="Unassembled WGS sequence"/>
</dbReference>
<dbReference type="EMBL" id="RQYC01000006">
    <property type="protein sequence ID" value="RRD90362.1"/>
    <property type="molecule type" value="Genomic_DNA"/>
</dbReference>
<feature type="transmembrane region" description="Helical" evidence="1">
    <location>
        <begin position="58"/>
        <end position="77"/>
    </location>
</feature>
<evidence type="ECO:0000313" key="2">
    <source>
        <dbReference type="EMBL" id="RRD90362.1"/>
    </source>
</evidence>
<keyword evidence="1" id="KW-1133">Transmembrane helix</keyword>
<dbReference type="InterPro" id="IPR018643">
    <property type="entry name" value="DUF2069_membrane"/>
</dbReference>
<reference evidence="2 3" key="1">
    <citation type="submission" date="2018-11" db="EMBL/GenBank/DDBJ databases">
        <title>Genomes From Bacteria Associated with the Canine Oral Cavity: a Test Case for Automated Genome-Based Taxonomic Assignment.</title>
        <authorList>
            <person name="Coil D.A."/>
            <person name="Jospin G."/>
            <person name="Darling A.E."/>
            <person name="Wallis C."/>
            <person name="Davis I.J."/>
            <person name="Harris S."/>
            <person name="Eisen J.A."/>
            <person name="Holcombe L.J."/>
            <person name="O'Flynn C."/>
        </authorList>
    </citation>
    <scope>NUCLEOTIDE SEQUENCE [LARGE SCALE GENOMIC DNA]</scope>
    <source>
        <strain evidence="2 3">COT-280</strain>
    </source>
</reference>
<dbReference type="OrthoDB" id="9181360at2"/>
<sequence>MKSPYRAAALCWFALIVLTLLWDGLFAPLATGRWLLLLKLLPLCLPVRGIWQGRIYTYQYCSMLVLAYFAEGVMRLFDAPAASLYFAAAQTMLTVAFFVLCLRYLSLFKQKKSS</sequence>
<keyword evidence="1" id="KW-0472">Membrane</keyword>
<gene>
    <name evidence="2" type="ORF">EII21_05430</name>
</gene>
<feature type="transmembrane region" description="Helical" evidence="1">
    <location>
        <begin position="83"/>
        <end position="105"/>
    </location>
</feature>